<dbReference type="AlphaFoldDB" id="A0A516SC25"/>
<accession>A0A516SC25</accession>
<dbReference type="InterPro" id="IPR043146">
    <property type="entry name" value="Penicillin_amidase_N_B-knob"/>
</dbReference>
<gene>
    <name evidence="6" type="ORF">FNU76_04645</name>
</gene>
<dbReference type="Gene3D" id="2.30.120.10">
    <property type="match status" value="1"/>
</dbReference>
<dbReference type="RefSeq" id="WP_143856622.1">
    <property type="nucleotide sequence ID" value="NZ_CP041730.1"/>
</dbReference>
<dbReference type="Gene3D" id="1.10.439.10">
    <property type="entry name" value="Penicillin Amidohydrolase, domain 1"/>
    <property type="match status" value="1"/>
</dbReference>
<dbReference type="PANTHER" id="PTHR34218">
    <property type="entry name" value="PEPTIDASE S45 PENICILLIN AMIDASE"/>
    <property type="match status" value="1"/>
</dbReference>
<keyword evidence="5" id="KW-0106">Calcium</keyword>
<dbReference type="InterPro" id="IPR043147">
    <property type="entry name" value="Penicillin_amidase_A-knob"/>
</dbReference>
<dbReference type="KEGG" id="cari:FNU76_04645"/>
<sequence length="798" mass="86315">MTPSRLRRWALRSVFGLLLLVLLVAMAVWGFLRASLPQLDGEVPVHGLAGTVQVERDGQGVPTVRGENRLDVAYATGYLHGQDRFFQMDLLRRVAAGELAGLVGAAALETDRDHRFHRFRARAEAALKTLPAAELQLLERYTAGANAGLAALGARPFEYGLLRTQPEPWQPADSLLVVWAMYFELQGKQERREFGRGWLRSHSTPEQLAVLLPEATEFDTPIDAPAIAPSLGPFPATAPGWLGQRAPAGLTALEASSSVGSNNWALAASRSKDGRVLIADDMHLGIRLPHIWYRAVLQYPDGQGGVRRVAGVTLPGAPLVVVGSNGRVAWGFTNSYGDYLDLVELARDPAQPLRFKTAAGWETVRQHREILRVKGGEPQAMTVLESSLGPLREIGGRYYAVHWVAHQPGAVNLRLAEMEGAANLAAALAVANSAGMPAQNMLAGDASGHIGWTIAGPLPGRDASLAASFPYDSTQPLGWQTPRAPADYPRLLDPVDGQLWTANNRQLAGPEYRKLGDGGADIGARARQIRDGLTALQKADEKAVHDIGLDDRALFIDAWRKRALQVLDPAALAGQPARSEFRRLLEQSWDGHASVKSVGYRLARNYMHGLYTELFGGLDKQLELEAKGSTYVMANPRWPAVVARLLDEQPPGWLPPGRSDWRAVQLAAIDRVIADLTSSGSTLEASSWGLRNLTSIEHPFARRLGILGSWLSASGEAQAGDEHMPRVAGPSFGQSERMVVSPGHEEQGILTLPGGPSGHPLSPYFLAGHAAWLKGEPAPFLPGPAVHTLKFVPEIWGE</sequence>
<dbReference type="SUPFAM" id="SSF56235">
    <property type="entry name" value="N-terminal nucleophile aminohydrolases (Ntn hydrolases)"/>
    <property type="match status" value="1"/>
</dbReference>
<dbReference type="InterPro" id="IPR002692">
    <property type="entry name" value="S45"/>
</dbReference>
<evidence type="ECO:0000313" key="6">
    <source>
        <dbReference type="EMBL" id="QDQ25697.1"/>
    </source>
</evidence>
<dbReference type="CDD" id="cd03747">
    <property type="entry name" value="Ntn_PGA_like"/>
    <property type="match status" value="1"/>
</dbReference>
<keyword evidence="2" id="KW-0378">Hydrolase</keyword>
<dbReference type="GO" id="GO:0017000">
    <property type="term" value="P:antibiotic biosynthetic process"/>
    <property type="evidence" value="ECO:0007669"/>
    <property type="project" value="InterPro"/>
</dbReference>
<protein>
    <submittedName>
        <fullName evidence="6">Penicillin acylase family protein</fullName>
    </submittedName>
</protein>
<evidence type="ECO:0000256" key="4">
    <source>
        <dbReference type="PIRSR" id="PIRSR001227-1"/>
    </source>
</evidence>
<dbReference type="Pfam" id="PF01804">
    <property type="entry name" value="Penicil_amidase"/>
    <property type="match status" value="1"/>
</dbReference>
<dbReference type="InterPro" id="IPR014395">
    <property type="entry name" value="Pen/GL7ACA/AHL_acylase"/>
</dbReference>
<dbReference type="GO" id="GO:0016811">
    <property type="term" value="F:hydrolase activity, acting on carbon-nitrogen (but not peptide) bonds, in linear amides"/>
    <property type="evidence" value="ECO:0007669"/>
    <property type="project" value="InterPro"/>
</dbReference>
<feature type="binding site" evidence="5">
    <location>
        <position position="338"/>
    </location>
    <ligand>
        <name>Ca(2+)</name>
        <dbReference type="ChEBI" id="CHEBI:29108"/>
    </ligand>
</feature>
<dbReference type="PIRSF" id="PIRSF001227">
    <property type="entry name" value="Pen_acylase"/>
    <property type="match status" value="1"/>
</dbReference>
<evidence type="ECO:0000256" key="3">
    <source>
        <dbReference type="ARBA" id="ARBA00023145"/>
    </source>
</evidence>
<feature type="active site" description="Nucleophile" evidence="4">
    <location>
        <position position="261"/>
    </location>
</feature>
<keyword evidence="5" id="KW-0479">Metal-binding</keyword>
<dbReference type="GO" id="GO:0046872">
    <property type="term" value="F:metal ion binding"/>
    <property type="evidence" value="ECO:0007669"/>
    <property type="project" value="UniProtKB-KW"/>
</dbReference>
<dbReference type="Proteomes" id="UP000317550">
    <property type="component" value="Chromosome"/>
</dbReference>
<dbReference type="PANTHER" id="PTHR34218:SF4">
    <property type="entry name" value="ACYL-HOMOSERINE LACTONE ACYLASE QUIP"/>
    <property type="match status" value="1"/>
</dbReference>
<dbReference type="InterPro" id="IPR023343">
    <property type="entry name" value="Penicillin_amidase_dom1"/>
</dbReference>
<keyword evidence="3" id="KW-0865">Zymogen</keyword>
<evidence type="ECO:0000313" key="7">
    <source>
        <dbReference type="Proteomes" id="UP000317550"/>
    </source>
</evidence>
<evidence type="ECO:0000256" key="1">
    <source>
        <dbReference type="ARBA" id="ARBA00006586"/>
    </source>
</evidence>
<name>A0A516SC25_9NEIS</name>
<feature type="binding site" evidence="5">
    <location>
        <position position="341"/>
    </location>
    <ligand>
        <name>Ca(2+)</name>
        <dbReference type="ChEBI" id="CHEBI:29108"/>
    </ligand>
</feature>
<reference evidence="7" key="1">
    <citation type="submission" date="2019-07" db="EMBL/GenBank/DDBJ databases">
        <title>Chitinimonas sp. nov., isolated from Ny-Alesund, arctica soil.</title>
        <authorList>
            <person name="Xu Q."/>
            <person name="Peng F."/>
        </authorList>
    </citation>
    <scope>NUCLEOTIDE SEQUENCE [LARGE SCALE GENOMIC DNA]</scope>
    <source>
        <strain evidence="7">R3-44</strain>
    </source>
</reference>
<dbReference type="Gene3D" id="1.10.1400.10">
    <property type="match status" value="1"/>
</dbReference>
<comment type="cofactor">
    <cofactor evidence="5">
        <name>Ca(2+)</name>
        <dbReference type="ChEBI" id="CHEBI:29108"/>
    </cofactor>
    <text evidence="5">Binds 1 Ca(2+) ion per dimer.</text>
</comment>
<feature type="binding site" evidence="5">
    <location>
        <position position="193"/>
    </location>
    <ligand>
        <name>Ca(2+)</name>
        <dbReference type="ChEBI" id="CHEBI:29108"/>
    </ligand>
</feature>
<dbReference type="EMBL" id="CP041730">
    <property type="protein sequence ID" value="QDQ25697.1"/>
    <property type="molecule type" value="Genomic_DNA"/>
</dbReference>
<organism evidence="6 7">
    <name type="scientific">Chitinimonas arctica</name>
    <dbReference type="NCBI Taxonomy" id="2594795"/>
    <lineage>
        <taxon>Bacteria</taxon>
        <taxon>Pseudomonadati</taxon>
        <taxon>Pseudomonadota</taxon>
        <taxon>Betaproteobacteria</taxon>
        <taxon>Neisseriales</taxon>
        <taxon>Chitinibacteraceae</taxon>
        <taxon>Chitinimonas</taxon>
    </lineage>
</organism>
<keyword evidence="7" id="KW-1185">Reference proteome</keyword>
<evidence type="ECO:0000256" key="2">
    <source>
        <dbReference type="ARBA" id="ARBA00022801"/>
    </source>
</evidence>
<comment type="similarity">
    <text evidence="1">Belongs to the peptidase S45 family.</text>
</comment>
<proteinExistence type="inferred from homology"/>
<dbReference type="OrthoDB" id="9759796at2"/>
<evidence type="ECO:0000256" key="5">
    <source>
        <dbReference type="PIRSR" id="PIRSR001227-2"/>
    </source>
</evidence>
<dbReference type="InterPro" id="IPR029055">
    <property type="entry name" value="Ntn_hydrolases_N"/>
</dbReference>
<dbReference type="Gene3D" id="3.60.20.10">
    <property type="entry name" value="Glutamine Phosphoribosylpyrophosphate, subunit 1, domain 1"/>
    <property type="match status" value="1"/>
</dbReference>